<dbReference type="InterPro" id="IPR036938">
    <property type="entry name" value="PAP2/HPO_sf"/>
</dbReference>
<feature type="chain" id="PRO_5045299409" evidence="2">
    <location>
        <begin position="33"/>
        <end position="576"/>
    </location>
</feature>
<accession>A0ABW1TIG1</accession>
<keyword evidence="1 2" id="KW-0732">Signal</keyword>
<reference evidence="5" key="1">
    <citation type="journal article" date="2019" name="Int. J. Syst. Evol. Microbiol.">
        <title>The Global Catalogue of Microorganisms (GCM) 10K type strain sequencing project: providing services to taxonomists for standard genome sequencing and annotation.</title>
        <authorList>
            <consortium name="The Broad Institute Genomics Platform"/>
            <consortium name="The Broad Institute Genome Sequencing Center for Infectious Disease"/>
            <person name="Wu L."/>
            <person name="Ma J."/>
        </authorList>
    </citation>
    <scope>NUCLEOTIDE SEQUENCE [LARGE SCALE GENOMIC DNA]</scope>
    <source>
        <strain evidence="5">CCM 8908</strain>
    </source>
</reference>
<dbReference type="InterPro" id="IPR000326">
    <property type="entry name" value="PAP2/HPO"/>
</dbReference>
<feature type="domain" description="Phosphatidic acid phosphatase type 2/haloperoxidase" evidence="3">
    <location>
        <begin position="174"/>
        <end position="291"/>
    </location>
</feature>
<protein>
    <submittedName>
        <fullName evidence="4">Phosphatase PAP2 family protein</fullName>
    </submittedName>
</protein>
<evidence type="ECO:0000256" key="1">
    <source>
        <dbReference type="ARBA" id="ARBA00022729"/>
    </source>
</evidence>
<evidence type="ECO:0000313" key="5">
    <source>
        <dbReference type="Proteomes" id="UP001596283"/>
    </source>
</evidence>
<dbReference type="Gene3D" id="1.20.144.10">
    <property type="entry name" value="Phosphatidic acid phosphatase type 2/haloperoxidase"/>
    <property type="match status" value="1"/>
</dbReference>
<dbReference type="NCBIfam" id="TIGR02601">
    <property type="entry name" value="autotrns_rpt"/>
    <property type="match status" value="1"/>
</dbReference>
<name>A0ABW1TIG1_9LACO</name>
<dbReference type="Pfam" id="PF12951">
    <property type="entry name" value="PATR"/>
    <property type="match status" value="1"/>
</dbReference>
<dbReference type="EMBL" id="JBHSSI010000078">
    <property type="protein sequence ID" value="MFC6261778.1"/>
    <property type="molecule type" value="Genomic_DNA"/>
</dbReference>
<dbReference type="Pfam" id="PF01569">
    <property type="entry name" value="PAP2"/>
    <property type="match status" value="1"/>
</dbReference>
<dbReference type="SMART" id="SM00014">
    <property type="entry name" value="acidPPc"/>
    <property type="match status" value="1"/>
</dbReference>
<organism evidence="4 5">
    <name type="scientific">Levilactobacillus fujinensis</name>
    <dbReference type="NCBI Taxonomy" id="2486024"/>
    <lineage>
        <taxon>Bacteria</taxon>
        <taxon>Bacillati</taxon>
        <taxon>Bacillota</taxon>
        <taxon>Bacilli</taxon>
        <taxon>Lactobacillales</taxon>
        <taxon>Lactobacillaceae</taxon>
        <taxon>Levilactobacillus</taxon>
    </lineage>
</organism>
<dbReference type="Proteomes" id="UP001596283">
    <property type="component" value="Unassembled WGS sequence"/>
</dbReference>
<gene>
    <name evidence="4" type="ORF">ACFP1C_12620</name>
</gene>
<sequence>MKTRQRTWTKRAATILSLVAVTLPMATTVASAATTADDLSTHEAPYGYFVDTYQQNVKKNTTQTNNPVIGEMAEFSTYWNNDKVLSPVLLGENVGKAAAITQKRTDAEATRSYLTDRRNLRYNLVSGLGPYASAFIKNADAKTDFNDMPSTPLPADAPYSKVTWASTTSPLGPLVKLVDTTASSPFSGTGVVKHVVRYVRPYRQSTDVKVVPALSKVMAAAKADDYDFPSGHTTAAFESGEALAYAVPERFQELITRSSEVGYDRILAGRHSPLAVMGGRMVGTAMTAATLNDPKNQELMKQAYAVAHTDSLLKTKELSATDDFKDYQTNRDAYRFRMTYGFSQTGNTTQAMRVPKGAEVLLATRLPYLNATQRRDVLFTTGMPSGYPVMDDAEGWGRLDLFSAANGYGALNDQVTVNMDASQGGFNAKDNWRNNIAGKGQLTKTGSGSLTLSGNNSYTGGTLLKAGALQLATPSALGKGNLTIKGGQLQLATTKVTIKGNFQQTKAGQLKLSRDAHVNIKKTAKLNGTLKLTSDALKNGTKVLTFHAHKGKFKHVSGLPKGWHVVYTKHAVKLVK</sequence>
<evidence type="ECO:0000259" key="3">
    <source>
        <dbReference type="SMART" id="SM00014"/>
    </source>
</evidence>
<dbReference type="InterPro" id="IPR011050">
    <property type="entry name" value="Pectin_lyase_fold/virulence"/>
</dbReference>
<dbReference type="InterPro" id="IPR013425">
    <property type="entry name" value="Autotrns_rpt"/>
</dbReference>
<evidence type="ECO:0000256" key="2">
    <source>
        <dbReference type="SAM" id="SignalP"/>
    </source>
</evidence>
<dbReference type="SUPFAM" id="SSF48317">
    <property type="entry name" value="Acid phosphatase/Vanadium-dependent haloperoxidase"/>
    <property type="match status" value="1"/>
</dbReference>
<dbReference type="RefSeq" id="WP_125685351.1">
    <property type="nucleotide sequence ID" value="NZ_JBHSSI010000078.1"/>
</dbReference>
<evidence type="ECO:0000313" key="4">
    <source>
        <dbReference type="EMBL" id="MFC6261778.1"/>
    </source>
</evidence>
<dbReference type="SUPFAM" id="SSF51126">
    <property type="entry name" value="Pectin lyase-like"/>
    <property type="match status" value="1"/>
</dbReference>
<keyword evidence="5" id="KW-1185">Reference proteome</keyword>
<proteinExistence type="predicted"/>
<comment type="caution">
    <text evidence="4">The sequence shown here is derived from an EMBL/GenBank/DDBJ whole genome shotgun (WGS) entry which is preliminary data.</text>
</comment>
<feature type="signal peptide" evidence="2">
    <location>
        <begin position="1"/>
        <end position="32"/>
    </location>
</feature>